<dbReference type="InterPro" id="IPR002734">
    <property type="entry name" value="RibDG_C"/>
</dbReference>
<comment type="caution">
    <text evidence="2">The sequence shown here is derived from an EMBL/GenBank/DDBJ whole genome shotgun (WGS) entry which is preliminary data.</text>
</comment>
<dbReference type="EMBL" id="BMNA01000004">
    <property type="protein sequence ID" value="GGM04482.1"/>
    <property type="molecule type" value="Genomic_DNA"/>
</dbReference>
<reference evidence="2" key="1">
    <citation type="journal article" date="2014" name="Int. J. Syst. Evol. Microbiol.">
        <title>Complete genome sequence of Corynebacterium casei LMG S-19264T (=DSM 44701T), isolated from a smear-ripened cheese.</title>
        <authorList>
            <consortium name="US DOE Joint Genome Institute (JGI-PGF)"/>
            <person name="Walter F."/>
            <person name="Albersmeier A."/>
            <person name="Kalinowski J."/>
            <person name="Ruckert C."/>
        </authorList>
    </citation>
    <scope>NUCLEOTIDE SEQUENCE</scope>
    <source>
        <strain evidence="2">CGMCC 4.7308</strain>
    </source>
</reference>
<dbReference type="PANTHER" id="PTHR38011:SF11">
    <property type="entry name" value="2,5-DIAMINO-6-RIBOSYLAMINO-4(3H)-PYRIMIDINONE 5'-PHOSPHATE REDUCTASE"/>
    <property type="match status" value="1"/>
</dbReference>
<reference evidence="2" key="2">
    <citation type="submission" date="2020-09" db="EMBL/GenBank/DDBJ databases">
        <authorList>
            <person name="Sun Q."/>
            <person name="Zhou Y."/>
        </authorList>
    </citation>
    <scope>NUCLEOTIDE SEQUENCE</scope>
    <source>
        <strain evidence="2">CGMCC 4.7308</strain>
    </source>
</reference>
<dbReference type="InterPro" id="IPR024072">
    <property type="entry name" value="DHFR-like_dom_sf"/>
</dbReference>
<gene>
    <name evidence="2" type="ORF">GCM10011594_25870</name>
</gene>
<evidence type="ECO:0000313" key="2">
    <source>
        <dbReference type="EMBL" id="GGM04482.1"/>
    </source>
</evidence>
<dbReference type="Gene3D" id="3.40.430.10">
    <property type="entry name" value="Dihydrofolate Reductase, subunit A"/>
    <property type="match status" value="1"/>
</dbReference>
<dbReference type="GO" id="GO:0009231">
    <property type="term" value="P:riboflavin biosynthetic process"/>
    <property type="evidence" value="ECO:0007669"/>
    <property type="project" value="InterPro"/>
</dbReference>
<accession>A0A917SZ53</accession>
<organism evidence="2 3">
    <name type="scientific">Nakamurella endophytica</name>
    <dbReference type="NCBI Taxonomy" id="1748367"/>
    <lineage>
        <taxon>Bacteria</taxon>
        <taxon>Bacillati</taxon>
        <taxon>Actinomycetota</taxon>
        <taxon>Actinomycetes</taxon>
        <taxon>Nakamurellales</taxon>
        <taxon>Nakamurellaceae</taxon>
        <taxon>Nakamurella</taxon>
    </lineage>
</organism>
<sequence>MATLIYASNMSLDGWTQDAAGALDWAPPDPDVFADISGFMASVGTYLYGRRMYEALAVWETDPALAGRSEAFARYAAAWQAADKIVHSSSLAAPVTARTRLERRFDAGAVRDLKARADRDLLVGGPTLAAQALDAGLVDEIVLWVWPIVLGGRLPALPAGRRLDLELRDEHRFAGGVVRLHYRVR</sequence>
<keyword evidence="3" id="KW-1185">Reference proteome</keyword>
<dbReference type="InterPro" id="IPR050765">
    <property type="entry name" value="Riboflavin_Biosynth_HTPR"/>
</dbReference>
<feature type="domain" description="Bacterial bifunctional deaminase-reductase C-terminal" evidence="1">
    <location>
        <begin position="3"/>
        <end position="171"/>
    </location>
</feature>
<dbReference type="Pfam" id="PF01872">
    <property type="entry name" value="RibD_C"/>
    <property type="match status" value="1"/>
</dbReference>
<dbReference type="Proteomes" id="UP000655208">
    <property type="component" value="Unassembled WGS sequence"/>
</dbReference>
<dbReference type="PANTHER" id="PTHR38011">
    <property type="entry name" value="DIHYDROFOLATE REDUCTASE FAMILY PROTEIN (AFU_ORTHOLOGUE AFUA_8G06820)"/>
    <property type="match status" value="1"/>
</dbReference>
<dbReference type="RefSeq" id="WP_188941997.1">
    <property type="nucleotide sequence ID" value="NZ_BMNA01000004.1"/>
</dbReference>
<dbReference type="SUPFAM" id="SSF53597">
    <property type="entry name" value="Dihydrofolate reductase-like"/>
    <property type="match status" value="1"/>
</dbReference>
<dbReference type="GO" id="GO:0008703">
    <property type="term" value="F:5-amino-6-(5-phosphoribosylamino)uracil reductase activity"/>
    <property type="evidence" value="ECO:0007669"/>
    <property type="project" value="InterPro"/>
</dbReference>
<evidence type="ECO:0000259" key="1">
    <source>
        <dbReference type="Pfam" id="PF01872"/>
    </source>
</evidence>
<dbReference type="AlphaFoldDB" id="A0A917SZ53"/>
<proteinExistence type="predicted"/>
<protein>
    <submittedName>
        <fullName evidence="2">Deaminase</fullName>
    </submittedName>
</protein>
<name>A0A917SZ53_9ACTN</name>
<evidence type="ECO:0000313" key="3">
    <source>
        <dbReference type="Proteomes" id="UP000655208"/>
    </source>
</evidence>